<dbReference type="Gene3D" id="3.40.50.2000">
    <property type="entry name" value="Glycogen Phosphorylase B"/>
    <property type="match status" value="2"/>
</dbReference>
<dbReference type="AlphaFoldDB" id="A0A844CBP2"/>
<feature type="domain" description="Glycosyl transferase family 1" evidence="1">
    <location>
        <begin position="176"/>
        <end position="294"/>
    </location>
</feature>
<dbReference type="Proteomes" id="UP000440066">
    <property type="component" value="Unassembled WGS sequence"/>
</dbReference>
<dbReference type="InterPro" id="IPR001296">
    <property type="entry name" value="Glyco_trans_1"/>
</dbReference>
<keyword evidence="3" id="KW-0808">Transferase</keyword>
<dbReference type="GO" id="GO:0016757">
    <property type="term" value="F:glycosyltransferase activity"/>
    <property type="evidence" value="ECO:0007669"/>
    <property type="project" value="InterPro"/>
</dbReference>
<sequence length="365" mass="42028">MKILTILTTRFDINGITKVVENNYYHLNKEKFNVDFAVLNKPNDRFCLEVVKNKGNIYILPQRMSNPLKYIISLLKILRDNDYDAIHVHGNSSTLAIETILAWINRIPVRLAHIHSTKTKYPLLNLLLKLPFLLTCTNRIAVSNEAGKKIFGKNFNLLPNGIAVEKFYFDEVVRLTLRNKLDLTNENKVLGNVGRFSKEKNQIYLIELLENLLLVDSNYRLLLVGEGELLQNYIDLVKEKNLEDKVIFCGSQNDVSPYLFAMDLMVVPSFFEGLGITLLEGQASDLKCFASSNIPVEANVTSSILYFDLEDKLKLEKSIINTFKHYPIKREKHEHYNILLNSQYNIENSIEELEKLYLSASSNKY</sequence>
<evidence type="ECO:0000313" key="3">
    <source>
        <dbReference type="EMBL" id="MRJ46911.1"/>
    </source>
</evidence>
<accession>A0A844CBP2</accession>
<protein>
    <submittedName>
        <fullName evidence="3">Glycosyltransferase</fullName>
    </submittedName>
</protein>
<gene>
    <name evidence="3" type="ORF">GF867_04915</name>
</gene>
<dbReference type="InterPro" id="IPR028098">
    <property type="entry name" value="Glyco_trans_4-like_N"/>
</dbReference>
<evidence type="ECO:0000259" key="1">
    <source>
        <dbReference type="Pfam" id="PF00534"/>
    </source>
</evidence>
<comment type="caution">
    <text evidence="3">The sequence shown here is derived from an EMBL/GenBank/DDBJ whole genome shotgun (WGS) entry which is preliminary data.</text>
</comment>
<dbReference type="EMBL" id="WJQT01000004">
    <property type="protein sequence ID" value="MRJ46911.1"/>
    <property type="molecule type" value="Genomic_DNA"/>
</dbReference>
<dbReference type="SUPFAM" id="SSF53756">
    <property type="entry name" value="UDP-Glycosyltransferase/glycogen phosphorylase"/>
    <property type="match status" value="1"/>
</dbReference>
<dbReference type="InterPro" id="IPR050194">
    <property type="entry name" value="Glycosyltransferase_grp1"/>
</dbReference>
<dbReference type="PANTHER" id="PTHR45947">
    <property type="entry name" value="SULFOQUINOVOSYL TRANSFERASE SQD2"/>
    <property type="match status" value="1"/>
</dbReference>
<organism evidence="3 4">
    <name type="scientific">Fundicoccus ignavus</name>
    <dbReference type="NCBI Taxonomy" id="2664442"/>
    <lineage>
        <taxon>Bacteria</taxon>
        <taxon>Bacillati</taxon>
        <taxon>Bacillota</taxon>
        <taxon>Bacilli</taxon>
        <taxon>Lactobacillales</taxon>
        <taxon>Aerococcaceae</taxon>
        <taxon>Fundicoccus</taxon>
    </lineage>
</organism>
<reference evidence="3 4" key="1">
    <citation type="submission" date="2019-11" db="EMBL/GenBank/DDBJ databases">
        <title>Characterisation of Fundicoccus ignavus gen. nov. sp. nov., a novel genus of the family Aerococcaceae from bulk tank milk.</title>
        <authorList>
            <person name="Siebert A."/>
            <person name="Huptas C."/>
            <person name="Wenning M."/>
            <person name="Scherer S."/>
            <person name="Doll E.V."/>
        </authorList>
    </citation>
    <scope>NUCLEOTIDE SEQUENCE [LARGE SCALE GENOMIC DNA]</scope>
    <source>
        <strain evidence="3 4">DSM 109652</strain>
    </source>
</reference>
<evidence type="ECO:0000259" key="2">
    <source>
        <dbReference type="Pfam" id="PF13439"/>
    </source>
</evidence>
<name>A0A844CBP2_9LACT</name>
<evidence type="ECO:0000313" key="4">
    <source>
        <dbReference type="Proteomes" id="UP000440066"/>
    </source>
</evidence>
<proteinExistence type="predicted"/>
<dbReference type="RefSeq" id="WP_153831992.1">
    <property type="nucleotide sequence ID" value="NZ_WJQT01000004.1"/>
</dbReference>
<dbReference type="Pfam" id="PF00534">
    <property type="entry name" value="Glycos_transf_1"/>
    <property type="match status" value="1"/>
</dbReference>
<feature type="domain" description="Glycosyltransferase subfamily 4-like N-terminal" evidence="2">
    <location>
        <begin position="13"/>
        <end position="162"/>
    </location>
</feature>
<dbReference type="Pfam" id="PF13439">
    <property type="entry name" value="Glyco_transf_4"/>
    <property type="match status" value="1"/>
</dbReference>
<dbReference type="PANTHER" id="PTHR45947:SF3">
    <property type="entry name" value="SULFOQUINOVOSYL TRANSFERASE SQD2"/>
    <property type="match status" value="1"/>
</dbReference>